<feature type="region of interest" description="Disordered" evidence="1">
    <location>
        <begin position="130"/>
        <end position="159"/>
    </location>
</feature>
<protein>
    <recommendedName>
        <fullName evidence="5">Cytochrome b561 bacterial/Ni-hydrogenase domain-containing protein</fullName>
    </recommendedName>
</protein>
<dbReference type="PATRIC" id="fig|742823.3.peg.2075"/>
<dbReference type="GO" id="GO:0022904">
    <property type="term" value="P:respiratory electron transport chain"/>
    <property type="evidence" value="ECO:0007669"/>
    <property type="project" value="InterPro"/>
</dbReference>
<name>K1JJJ1_9BURK</name>
<dbReference type="eggNOG" id="COG2864">
    <property type="taxonomic scope" value="Bacteria"/>
</dbReference>
<comment type="caution">
    <text evidence="3">The sequence shown here is derived from an EMBL/GenBank/DDBJ whole genome shotgun (WGS) entry which is preliminary data.</text>
</comment>
<dbReference type="SUPFAM" id="SSF81342">
    <property type="entry name" value="Transmembrane di-heme cytochromes"/>
    <property type="match status" value="1"/>
</dbReference>
<dbReference type="Proteomes" id="UP000005835">
    <property type="component" value="Unassembled WGS sequence"/>
</dbReference>
<dbReference type="Gene3D" id="1.20.950.20">
    <property type="entry name" value="Transmembrane di-heme cytochromes, Chain C"/>
    <property type="match status" value="1"/>
</dbReference>
<feature type="transmembrane region" description="Helical" evidence="2">
    <location>
        <begin position="50"/>
        <end position="72"/>
    </location>
</feature>
<gene>
    <name evidence="3" type="ORF">HMPREF9465_02068</name>
</gene>
<evidence type="ECO:0000256" key="1">
    <source>
        <dbReference type="SAM" id="MobiDB-lite"/>
    </source>
</evidence>
<dbReference type="AlphaFoldDB" id="K1JJJ1"/>
<dbReference type="InterPro" id="IPR016174">
    <property type="entry name" value="Di-haem_cyt_TM"/>
</dbReference>
<keyword evidence="2" id="KW-1133">Transmembrane helix</keyword>
<evidence type="ECO:0008006" key="5">
    <source>
        <dbReference type="Google" id="ProtNLM"/>
    </source>
</evidence>
<reference evidence="3 4" key="1">
    <citation type="submission" date="2012-05" db="EMBL/GenBank/DDBJ databases">
        <title>The Genome Sequence of Sutterella wadsworthensis 2_1_59BFAA.</title>
        <authorList>
            <consortium name="The Broad Institute Genome Sequencing Platform"/>
            <person name="Earl A."/>
            <person name="Ward D."/>
            <person name="Feldgarden M."/>
            <person name="Gevers D."/>
            <person name="Daigneault M."/>
            <person name="Strauss J."/>
            <person name="Allen-Vercoe E."/>
            <person name="Walker B."/>
            <person name="Young S.K."/>
            <person name="Zeng Q."/>
            <person name="Gargeya S."/>
            <person name="Fitzgerald M."/>
            <person name="Haas B."/>
            <person name="Abouelleil A."/>
            <person name="Alvarado L."/>
            <person name="Arachchi H.M."/>
            <person name="Berlin A.M."/>
            <person name="Chapman S.B."/>
            <person name="Goldberg J."/>
            <person name="Griggs A."/>
            <person name="Gujja S."/>
            <person name="Hansen M."/>
            <person name="Howarth C."/>
            <person name="Imamovic A."/>
            <person name="Larimer J."/>
            <person name="McCowen C."/>
            <person name="Montmayeur A."/>
            <person name="Murphy C."/>
            <person name="Neiman D."/>
            <person name="Pearson M."/>
            <person name="Priest M."/>
            <person name="Roberts A."/>
            <person name="Saif S."/>
            <person name="Shea T."/>
            <person name="Sisk P."/>
            <person name="Sykes S."/>
            <person name="Wortman J."/>
            <person name="Nusbaum C."/>
            <person name="Birren B."/>
        </authorList>
    </citation>
    <scope>NUCLEOTIDE SEQUENCE [LARGE SCALE GENOMIC DNA]</scope>
    <source>
        <strain evidence="3 4">2_1_59BFAA</strain>
    </source>
</reference>
<sequence length="208" mass="23470">MHEILRTERPFLAWLHNLGGYPTKLLRFLRLTKAEPSTAPQGRYNAGQRIAYALLVLLNLTLIGTGVLLFILHQPHEQSPFYQGALAAHSFAFKAGVLILLAHIPMGLLSRTTQDDPAWLGRTYSRRDGRKARPALVPRGPRAPCGRARPSRRAAPLTQGRIPRNVKDLRRWQSPEVLLSSWGRTRPVRMPQDQFSVKAFFTLIGKAR</sequence>
<dbReference type="GO" id="GO:0016020">
    <property type="term" value="C:membrane"/>
    <property type="evidence" value="ECO:0007669"/>
    <property type="project" value="InterPro"/>
</dbReference>
<proteinExistence type="predicted"/>
<keyword evidence="4" id="KW-1185">Reference proteome</keyword>
<dbReference type="EMBL" id="ADMG01000046">
    <property type="protein sequence ID" value="EKB30331.1"/>
    <property type="molecule type" value="Genomic_DNA"/>
</dbReference>
<evidence type="ECO:0000313" key="4">
    <source>
        <dbReference type="Proteomes" id="UP000005835"/>
    </source>
</evidence>
<dbReference type="HOGENOM" id="CLU_1320337_0_0_4"/>
<organism evidence="3 4">
    <name type="scientific">Sutterella wadsworthensis 2_1_59BFAA</name>
    <dbReference type="NCBI Taxonomy" id="742823"/>
    <lineage>
        <taxon>Bacteria</taxon>
        <taxon>Pseudomonadati</taxon>
        <taxon>Pseudomonadota</taxon>
        <taxon>Betaproteobacteria</taxon>
        <taxon>Burkholderiales</taxon>
        <taxon>Sutterellaceae</taxon>
        <taxon>Sutterella</taxon>
    </lineage>
</organism>
<keyword evidence="2" id="KW-0472">Membrane</keyword>
<dbReference type="STRING" id="742823.HMPREF9465_02068"/>
<feature type="compositionally biased region" description="Low complexity" evidence="1">
    <location>
        <begin position="138"/>
        <end position="156"/>
    </location>
</feature>
<evidence type="ECO:0000256" key="2">
    <source>
        <dbReference type="SAM" id="Phobius"/>
    </source>
</evidence>
<evidence type="ECO:0000313" key="3">
    <source>
        <dbReference type="EMBL" id="EKB30331.1"/>
    </source>
</evidence>
<feature type="transmembrane region" description="Helical" evidence="2">
    <location>
        <begin position="84"/>
        <end position="104"/>
    </location>
</feature>
<accession>K1JJJ1</accession>
<keyword evidence="2" id="KW-0812">Transmembrane</keyword>